<dbReference type="GO" id="GO:0035251">
    <property type="term" value="F:UDP-glucosyltransferase activity"/>
    <property type="evidence" value="ECO:0007669"/>
    <property type="project" value="TreeGrafter"/>
</dbReference>
<dbReference type="Proteomes" id="UP000237347">
    <property type="component" value="Unassembled WGS sequence"/>
</dbReference>
<accession>A0AAW0LEM2</accession>
<dbReference type="AlphaFoldDB" id="A0AAW0LEM2"/>
<evidence type="ECO:0000313" key="4">
    <source>
        <dbReference type="Proteomes" id="UP000237347"/>
    </source>
</evidence>
<reference evidence="3 4" key="1">
    <citation type="journal article" date="2018" name="Sci. Data">
        <title>The draft genome sequence of cork oak.</title>
        <authorList>
            <person name="Ramos A.M."/>
            <person name="Usie A."/>
            <person name="Barbosa P."/>
            <person name="Barros P.M."/>
            <person name="Capote T."/>
            <person name="Chaves I."/>
            <person name="Simoes F."/>
            <person name="Abreu I."/>
            <person name="Carrasquinho I."/>
            <person name="Faro C."/>
            <person name="Guimaraes J.B."/>
            <person name="Mendonca D."/>
            <person name="Nobrega F."/>
            <person name="Rodrigues L."/>
            <person name="Saibo N.J.M."/>
            <person name="Varela M.C."/>
            <person name="Egas C."/>
            <person name="Matos J."/>
            <person name="Miguel C.M."/>
            <person name="Oliveira M.M."/>
            <person name="Ricardo C.P."/>
            <person name="Goncalves S."/>
        </authorList>
    </citation>
    <scope>NUCLEOTIDE SEQUENCE [LARGE SCALE GENOMIC DNA]</scope>
    <source>
        <strain evidence="4">cv. HL8</strain>
    </source>
</reference>
<proteinExistence type="inferred from homology"/>
<dbReference type="PANTHER" id="PTHR48047">
    <property type="entry name" value="GLYCOSYLTRANSFERASE"/>
    <property type="match status" value="1"/>
</dbReference>
<evidence type="ECO:0000256" key="1">
    <source>
        <dbReference type="ARBA" id="ARBA00009995"/>
    </source>
</evidence>
<comment type="similarity">
    <text evidence="1">Belongs to the UDP-glycosyltransferase family.</text>
</comment>
<dbReference type="EMBL" id="PKMF04000107">
    <property type="protein sequence ID" value="KAK7849939.1"/>
    <property type="molecule type" value="Genomic_DNA"/>
</dbReference>
<evidence type="ECO:0000313" key="3">
    <source>
        <dbReference type="EMBL" id="KAK7849939.1"/>
    </source>
</evidence>
<gene>
    <name evidence="3" type="primary">UGT90A1_4</name>
    <name evidence="3" type="ORF">CFP56_001949</name>
</gene>
<dbReference type="Gene3D" id="3.40.50.2000">
    <property type="entry name" value="Glycogen Phosphorylase B"/>
    <property type="match status" value="1"/>
</dbReference>
<dbReference type="PANTHER" id="PTHR48047:SF51">
    <property type="entry name" value="GLYCOSYLTRANSFERASE"/>
    <property type="match status" value="1"/>
</dbReference>
<sequence length="154" mass="17724">MCYYSCCVTRAVAIDRLLSGLESNDELITVPPLPWIKVTRNDFEPSISEGELKGRKFEFTMETIIATLLNSYGIIFNSFYELEPLFDDYWNRECTPKAWSVGPLCLAEPPKGRTEPHNKPKWVQWLDKKLDQGSSVLSVVKLNYVTTREPTKEE</sequence>
<keyword evidence="2" id="KW-0808">Transferase</keyword>
<keyword evidence="2" id="KW-0328">Glycosyltransferase</keyword>
<organism evidence="3 4">
    <name type="scientific">Quercus suber</name>
    <name type="common">Cork oak</name>
    <dbReference type="NCBI Taxonomy" id="58331"/>
    <lineage>
        <taxon>Eukaryota</taxon>
        <taxon>Viridiplantae</taxon>
        <taxon>Streptophyta</taxon>
        <taxon>Embryophyta</taxon>
        <taxon>Tracheophyta</taxon>
        <taxon>Spermatophyta</taxon>
        <taxon>Magnoliopsida</taxon>
        <taxon>eudicotyledons</taxon>
        <taxon>Gunneridae</taxon>
        <taxon>Pentapetalae</taxon>
        <taxon>rosids</taxon>
        <taxon>fabids</taxon>
        <taxon>Fagales</taxon>
        <taxon>Fagaceae</taxon>
        <taxon>Quercus</taxon>
    </lineage>
</organism>
<dbReference type="SUPFAM" id="SSF53756">
    <property type="entry name" value="UDP-Glycosyltransferase/glycogen phosphorylase"/>
    <property type="match status" value="1"/>
</dbReference>
<keyword evidence="4" id="KW-1185">Reference proteome</keyword>
<comment type="caution">
    <text evidence="3">The sequence shown here is derived from an EMBL/GenBank/DDBJ whole genome shotgun (WGS) entry which is preliminary data.</text>
</comment>
<protein>
    <submittedName>
        <fullName evidence="3">Udp-glycosyltransferase 90a1</fullName>
    </submittedName>
</protein>
<name>A0AAW0LEM2_QUESU</name>
<evidence type="ECO:0000256" key="2">
    <source>
        <dbReference type="ARBA" id="ARBA00022676"/>
    </source>
</evidence>